<gene>
    <name evidence="5" type="ORF">NK118_07730</name>
</gene>
<dbReference type="PANTHER" id="PTHR42756">
    <property type="entry name" value="TRANSCRIPTIONAL REGULATOR, MARR"/>
    <property type="match status" value="1"/>
</dbReference>
<protein>
    <submittedName>
        <fullName evidence="5">MarR family transcriptional regulator</fullName>
    </submittedName>
</protein>
<dbReference type="Gene3D" id="1.10.10.10">
    <property type="entry name" value="Winged helix-like DNA-binding domain superfamily/Winged helix DNA-binding domain"/>
    <property type="match status" value="1"/>
</dbReference>
<dbReference type="SUPFAM" id="SSF46785">
    <property type="entry name" value="Winged helix' DNA-binding domain"/>
    <property type="match status" value="1"/>
</dbReference>
<feature type="domain" description="HTH marR-type" evidence="4">
    <location>
        <begin position="7"/>
        <end position="141"/>
    </location>
</feature>
<keyword evidence="2" id="KW-0238">DNA-binding</keyword>
<evidence type="ECO:0000313" key="6">
    <source>
        <dbReference type="Proteomes" id="UP001523565"/>
    </source>
</evidence>
<dbReference type="InterPro" id="IPR036390">
    <property type="entry name" value="WH_DNA-bd_sf"/>
</dbReference>
<dbReference type="SMART" id="SM00347">
    <property type="entry name" value="HTH_MARR"/>
    <property type="match status" value="1"/>
</dbReference>
<keyword evidence="3" id="KW-0804">Transcription</keyword>
<proteinExistence type="predicted"/>
<accession>A0ABT1EHE8</accession>
<organism evidence="5 6">
    <name type="scientific">Ohessyouella blattaphilus</name>
    <dbReference type="NCBI Taxonomy" id="2949333"/>
    <lineage>
        <taxon>Bacteria</taxon>
        <taxon>Bacillati</taxon>
        <taxon>Bacillota</taxon>
        <taxon>Clostridia</taxon>
        <taxon>Lachnospirales</taxon>
        <taxon>Lachnospiraceae</taxon>
        <taxon>Ohessyouella</taxon>
    </lineage>
</organism>
<keyword evidence="1" id="KW-0805">Transcription regulation</keyword>
<evidence type="ECO:0000256" key="1">
    <source>
        <dbReference type="ARBA" id="ARBA00023015"/>
    </source>
</evidence>
<comment type="caution">
    <text evidence="5">The sequence shown here is derived from an EMBL/GenBank/DDBJ whole genome shotgun (WGS) entry which is preliminary data.</text>
</comment>
<dbReference type="Pfam" id="PF12802">
    <property type="entry name" value="MarR_2"/>
    <property type="match status" value="1"/>
</dbReference>
<dbReference type="Proteomes" id="UP001523565">
    <property type="component" value="Unassembled WGS sequence"/>
</dbReference>
<dbReference type="PANTHER" id="PTHR42756:SF1">
    <property type="entry name" value="TRANSCRIPTIONAL REPRESSOR OF EMRAB OPERON"/>
    <property type="match status" value="1"/>
</dbReference>
<sequence length="144" mass="16541">MATLKQELPLGILIKRINNVYEKEFNILLKNIGITSSQCAVLDFLFYTELEEVNQKDVEEALSLQNPTVTGLLKRLDAKGYIIIVPSNVDRRCKSIHLTEKAYDIRRVVESSRKEIDKKLTGKLTKKEKEAVKKDLKKMLYSIS</sequence>
<dbReference type="PROSITE" id="PS50995">
    <property type="entry name" value="HTH_MARR_2"/>
    <property type="match status" value="1"/>
</dbReference>
<evidence type="ECO:0000259" key="4">
    <source>
        <dbReference type="PROSITE" id="PS50995"/>
    </source>
</evidence>
<dbReference type="InterPro" id="IPR036388">
    <property type="entry name" value="WH-like_DNA-bd_sf"/>
</dbReference>
<keyword evidence="6" id="KW-1185">Reference proteome</keyword>
<dbReference type="EMBL" id="JAMZFV010000009">
    <property type="protein sequence ID" value="MCP1110137.1"/>
    <property type="molecule type" value="Genomic_DNA"/>
</dbReference>
<dbReference type="PRINTS" id="PR00598">
    <property type="entry name" value="HTHMARR"/>
</dbReference>
<evidence type="ECO:0000313" key="5">
    <source>
        <dbReference type="EMBL" id="MCP1110137.1"/>
    </source>
</evidence>
<dbReference type="InterPro" id="IPR000835">
    <property type="entry name" value="HTH_MarR-typ"/>
</dbReference>
<evidence type="ECO:0000256" key="2">
    <source>
        <dbReference type="ARBA" id="ARBA00023125"/>
    </source>
</evidence>
<evidence type="ECO:0000256" key="3">
    <source>
        <dbReference type="ARBA" id="ARBA00023163"/>
    </source>
</evidence>
<name>A0ABT1EHE8_9FIRM</name>
<dbReference type="RefSeq" id="WP_262069017.1">
    <property type="nucleotide sequence ID" value="NZ_JAMXOC010000009.1"/>
</dbReference>
<reference evidence="5 6" key="1">
    <citation type="journal article" date="2022" name="Genome Biol. Evol.">
        <title>Host diet, physiology and behaviors set the stage for Lachnospiraceae cladogenesis.</title>
        <authorList>
            <person name="Vera-Ponce De Leon A."/>
            <person name="Schneider M."/>
            <person name="Jahnes B.C."/>
            <person name="Sadowski V."/>
            <person name="Camuy-Velez L.A."/>
            <person name="Duan J."/>
            <person name="Sabree Z.L."/>
        </authorList>
    </citation>
    <scope>NUCLEOTIDE SEQUENCE [LARGE SCALE GENOMIC DNA]</scope>
    <source>
        <strain evidence="5 6">PAL227</strain>
    </source>
</reference>